<protein>
    <submittedName>
        <fullName evidence="3">Uncharacterized protein</fullName>
    </submittedName>
</protein>
<keyword evidence="2" id="KW-1133">Transmembrane helix</keyword>
<dbReference type="AlphaFoldDB" id="A0A9Q0LYP7"/>
<feature type="transmembrane region" description="Helical" evidence="2">
    <location>
        <begin position="306"/>
        <end position="327"/>
    </location>
</feature>
<sequence length="416" mass="46268">MKVLFVMDKLQTPISGPKRASIRSPSKSIHINNGTSLDPSKNDYLFKRQIIVLLVPNYNQMMMQRTGMMPYQTGITPGVAPGMNQGLYPGTFPINPGYYGGVPAMANGGGILRSPPNTISMAGGVGGGGVGGGGVGGGGGGNLANRGYLYCENDSSGCQMTVNFHVIVDGKQIPDESATIPVEHEVTLIADVEDVDLFYSINYSWMVNYVRYDTDDRPILKYVFNRSEQYDVFILVSALTPQCIGQECMGVFVRRYAEPDENGQLISTTTDNPEIDDDMNREHPSARPDRPEHCAPKRSIYNRKYLYYWLIAILLVVFVTGLVYLMFGIINRHFRFLHHDLLDDPQEDLGTTINENESNNYDEVEQSDQLNLNKRKISIQNNGQTELFDEEQQQQTTTTTSYQAGASPTTIFTHLV</sequence>
<evidence type="ECO:0000313" key="3">
    <source>
        <dbReference type="EMBL" id="KAJ6216045.1"/>
    </source>
</evidence>
<evidence type="ECO:0000313" key="4">
    <source>
        <dbReference type="Proteomes" id="UP001142055"/>
    </source>
</evidence>
<gene>
    <name evidence="3" type="ORF">RDWZM_010545</name>
</gene>
<keyword evidence="4" id="KW-1185">Reference proteome</keyword>
<evidence type="ECO:0000256" key="2">
    <source>
        <dbReference type="SAM" id="Phobius"/>
    </source>
</evidence>
<reference evidence="3" key="1">
    <citation type="submission" date="2022-12" db="EMBL/GenBank/DDBJ databases">
        <title>Genome assemblies of Blomia tropicalis.</title>
        <authorList>
            <person name="Cui Y."/>
        </authorList>
    </citation>
    <scope>NUCLEOTIDE SEQUENCE</scope>
    <source>
        <tissue evidence="3">Adult mites</tissue>
    </source>
</reference>
<dbReference type="EMBL" id="JAPWDV010000004">
    <property type="protein sequence ID" value="KAJ6216045.1"/>
    <property type="molecule type" value="Genomic_DNA"/>
</dbReference>
<comment type="caution">
    <text evidence="3">The sequence shown here is derived from an EMBL/GenBank/DDBJ whole genome shotgun (WGS) entry which is preliminary data.</text>
</comment>
<organism evidence="3 4">
    <name type="scientific">Blomia tropicalis</name>
    <name type="common">Mite</name>
    <dbReference type="NCBI Taxonomy" id="40697"/>
    <lineage>
        <taxon>Eukaryota</taxon>
        <taxon>Metazoa</taxon>
        <taxon>Ecdysozoa</taxon>
        <taxon>Arthropoda</taxon>
        <taxon>Chelicerata</taxon>
        <taxon>Arachnida</taxon>
        <taxon>Acari</taxon>
        <taxon>Acariformes</taxon>
        <taxon>Sarcoptiformes</taxon>
        <taxon>Astigmata</taxon>
        <taxon>Glycyphagoidea</taxon>
        <taxon>Echimyopodidae</taxon>
        <taxon>Blomia</taxon>
    </lineage>
</organism>
<keyword evidence="2" id="KW-0812">Transmembrane</keyword>
<keyword evidence="2" id="KW-0472">Membrane</keyword>
<dbReference type="Proteomes" id="UP001142055">
    <property type="component" value="Chromosome 4"/>
</dbReference>
<accession>A0A9Q0LYP7</accession>
<feature type="region of interest" description="Disordered" evidence="1">
    <location>
        <begin position="263"/>
        <end position="294"/>
    </location>
</feature>
<feature type="compositionally biased region" description="Basic and acidic residues" evidence="1">
    <location>
        <begin position="278"/>
        <end position="294"/>
    </location>
</feature>
<name>A0A9Q0LYP7_BLOTA</name>
<proteinExistence type="predicted"/>
<evidence type="ECO:0000256" key="1">
    <source>
        <dbReference type="SAM" id="MobiDB-lite"/>
    </source>
</evidence>